<protein>
    <submittedName>
        <fullName evidence="1">Uncharacterized protein</fullName>
    </submittedName>
</protein>
<dbReference type="EMBL" id="VSKL01000012">
    <property type="protein sequence ID" value="TYB69482.1"/>
    <property type="molecule type" value="Genomic_DNA"/>
</dbReference>
<comment type="caution">
    <text evidence="1">The sequence shown here is derived from an EMBL/GenBank/DDBJ whole genome shotgun (WGS) entry which is preliminary data.</text>
</comment>
<evidence type="ECO:0000313" key="1">
    <source>
        <dbReference type="EMBL" id="TYB69482.1"/>
    </source>
</evidence>
<dbReference type="RefSeq" id="WP_066257046.1">
    <property type="nucleotide sequence ID" value="NZ_VSKL01000012.1"/>
</dbReference>
<accession>A0A5D0QJN1</accession>
<organism evidence="1 2">
    <name type="scientific">Bizionia algoritergicola</name>
    <dbReference type="NCBI Taxonomy" id="291187"/>
    <lineage>
        <taxon>Bacteria</taxon>
        <taxon>Pseudomonadati</taxon>
        <taxon>Bacteroidota</taxon>
        <taxon>Flavobacteriia</taxon>
        <taxon>Flavobacteriales</taxon>
        <taxon>Flavobacteriaceae</taxon>
        <taxon>Bizionia</taxon>
    </lineage>
</organism>
<reference evidence="1 2" key="1">
    <citation type="submission" date="2019-08" db="EMBL/GenBank/DDBJ databases">
        <title>Genomes of Antarctic Bizionia species.</title>
        <authorList>
            <person name="Bowman J.P."/>
        </authorList>
    </citation>
    <scope>NUCLEOTIDE SEQUENCE [LARGE SCALE GENOMIC DNA]</scope>
    <source>
        <strain evidence="1 2">APA-1</strain>
    </source>
</reference>
<dbReference type="Proteomes" id="UP000324358">
    <property type="component" value="Unassembled WGS sequence"/>
</dbReference>
<dbReference type="OrthoDB" id="9950516at2"/>
<gene>
    <name evidence="1" type="ORF">ES675_16125</name>
</gene>
<sequence>MKKILFIITLLLAINMQSQTVTDIYKQYIKPTSNANELREGLKRLESSCGAIPQDKCNKAKATALYLLSDRYYQAAYTTYLVDQELAKPILIQAESIYKQAYSVMALEDFPDYNVQVMTEAKDMLELHLENNLN</sequence>
<keyword evidence="2" id="KW-1185">Reference proteome</keyword>
<dbReference type="AlphaFoldDB" id="A0A5D0QJN1"/>
<name>A0A5D0QJN1_9FLAO</name>
<evidence type="ECO:0000313" key="2">
    <source>
        <dbReference type="Proteomes" id="UP000324358"/>
    </source>
</evidence>
<proteinExistence type="predicted"/>